<dbReference type="PROSITE" id="PS00943">
    <property type="entry name" value="UBIA"/>
    <property type="match status" value="1"/>
</dbReference>
<dbReference type="EMBL" id="LSBA01000005">
    <property type="protein sequence ID" value="KXZ22046.1"/>
    <property type="molecule type" value="Genomic_DNA"/>
</dbReference>
<dbReference type="GO" id="GO:0048034">
    <property type="term" value="P:heme O biosynthetic process"/>
    <property type="evidence" value="ECO:0007669"/>
    <property type="project" value="UniProtKB-UniRule"/>
</dbReference>
<comment type="caution">
    <text evidence="11">The sequence shown here is derived from an EMBL/GenBank/DDBJ whole genome shotgun (WGS) entry which is preliminary data.</text>
</comment>
<evidence type="ECO:0000256" key="7">
    <source>
        <dbReference type="ARBA" id="ARBA00023133"/>
    </source>
</evidence>
<feature type="transmembrane region" description="Helical" evidence="10">
    <location>
        <begin position="232"/>
        <end position="249"/>
    </location>
</feature>
<feature type="transmembrane region" description="Helical" evidence="10">
    <location>
        <begin position="284"/>
        <end position="304"/>
    </location>
</feature>
<dbReference type="RefSeq" id="WP_061520402.1">
    <property type="nucleotide sequence ID" value="NZ_JAJJBV010000021.1"/>
</dbReference>
<dbReference type="UniPathway" id="UPA00834">
    <property type="reaction ID" value="UER00712"/>
</dbReference>
<dbReference type="InterPro" id="IPR006369">
    <property type="entry name" value="Protohaem_IX_farnesylTrfase"/>
</dbReference>
<evidence type="ECO:0000256" key="5">
    <source>
        <dbReference type="ARBA" id="ARBA00022692"/>
    </source>
</evidence>
<comment type="pathway">
    <text evidence="2 10">Porphyrin-containing compound metabolism; heme O biosynthesis; heme O from protoheme: step 1/1.</text>
</comment>
<dbReference type="CDD" id="cd13957">
    <property type="entry name" value="PT_UbiA_Cox10"/>
    <property type="match status" value="1"/>
</dbReference>
<keyword evidence="7 10" id="KW-0350">Heme biosynthesis</keyword>
<name>A0A150FA05_9BACI</name>
<reference evidence="12" key="1">
    <citation type="submission" date="2016-02" db="EMBL/GenBank/DDBJ databases">
        <authorList>
            <person name="Dunlap C."/>
        </authorList>
    </citation>
    <scope>NUCLEOTIDE SEQUENCE [LARGE SCALE GENOMIC DNA]</scope>
    <source>
        <strain evidence="12">NRRL B-41092</strain>
    </source>
</reference>
<feature type="transmembrane region" description="Helical" evidence="10">
    <location>
        <begin position="183"/>
        <end position="205"/>
    </location>
</feature>
<evidence type="ECO:0000256" key="3">
    <source>
        <dbReference type="ARBA" id="ARBA00022475"/>
    </source>
</evidence>
<comment type="function">
    <text evidence="10">Converts heme B (protoheme IX) to heme O by substitution of the vinyl group on carbon 2 of heme B porphyrin ring with a hydroxyethyl farnesyl side group.</text>
</comment>
<feature type="transmembrane region" description="Helical" evidence="10">
    <location>
        <begin position="157"/>
        <end position="177"/>
    </location>
</feature>
<evidence type="ECO:0000256" key="10">
    <source>
        <dbReference type="HAMAP-Rule" id="MF_00154"/>
    </source>
</evidence>
<dbReference type="InterPro" id="IPR000537">
    <property type="entry name" value="UbiA_prenyltransferase"/>
</dbReference>
<gene>
    <name evidence="10" type="primary">ctaB</name>
    <name evidence="11" type="ORF">AXI58_08580</name>
</gene>
<comment type="similarity">
    <text evidence="10">Belongs to the UbiA prenyltransferase family. Protoheme IX farnesyltransferase subfamily.</text>
</comment>
<sequence>MANSRILNDTAIDGQIEETTAWKDFLSLIKIGIVNSNLITTFTGMWLALHISGLSFLGNLNTVLLTLIGSSLIIAGSCAINNYYDRDIDHLMERTKVRPTVTGKIQPNQALWSGILLVALGLIMLLMTTVMAAVIGFIGVFTYVVLYTMWTKRRYTINTVVGSVSGAVPPLIGWTAVEGHIGVVAWVLFMILFIWQIPHFLSLAIKKTEDYRAANIPMLPVVHGFEVTKRQIIVWVACLLPLPFFLGSLGLPVVILGTLLNVGWLVLGLMGFRMKNIMKWATLMFVYSLNYMTIYFVAMVVFTLF</sequence>
<comment type="subcellular location">
    <subcellularLocation>
        <location evidence="1 10">Cell membrane</location>
        <topology evidence="1 10">Multi-pass membrane protein</topology>
    </subcellularLocation>
</comment>
<keyword evidence="8 10" id="KW-0472">Membrane</keyword>
<feature type="transmembrane region" description="Helical" evidence="10">
    <location>
        <begin position="63"/>
        <end position="84"/>
    </location>
</feature>
<evidence type="ECO:0000256" key="6">
    <source>
        <dbReference type="ARBA" id="ARBA00022989"/>
    </source>
</evidence>
<feature type="transmembrane region" description="Helical" evidence="10">
    <location>
        <begin position="105"/>
        <end position="124"/>
    </location>
</feature>
<feature type="transmembrane region" description="Helical" evidence="10">
    <location>
        <begin position="255"/>
        <end position="272"/>
    </location>
</feature>
<dbReference type="HAMAP" id="MF_00154">
    <property type="entry name" value="CyoE_CtaB"/>
    <property type="match status" value="1"/>
</dbReference>
<dbReference type="PANTHER" id="PTHR43448:SF2">
    <property type="entry name" value="PROTOHEME IX FARNESYLTRANSFERASE, MITOCHONDRIAL"/>
    <property type="match status" value="1"/>
</dbReference>
<accession>A0A150FA05</accession>
<keyword evidence="12" id="KW-1185">Reference proteome</keyword>
<comment type="subunit">
    <text evidence="10">Interacts with CtaA.</text>
</comment>
<dbReference type="GO" id="GO:0008495">
    <property type="term" value="F:protoheme IX farnesyltransferase activity"/>
    <property type="evidence" value="ECO:0007669"/>
    <property type="project" value="UniProtKB-UniRule"/>
</dbReference>
<organism evidence="11 12">
    <name type="scientific">Bacillus nakamurai</name>
    <dbReference type="NCBI Taxonomy" id="1793963"/>
    <lineage>
        <taxon>Bacteria</taxon>
        <taxon>Bacillati</taxon>
        <taxon>Bacillota</taxon>
        <taxon>Bacilli</taxon>
        <taxon>Bacillales</taxon>
        <taxon>Bacillaceae</taxon>
        <taxon>Bacillus</taxon>
    </lineage>
</organism>
<protein>
    <recommendedName>
        <fullName evidence="10">Protoheme IX farnesyltransferase</fullName>
        <ecNumber evidence="10">2.5.1.141</ecNumber>
    </recommendedName>
    <alternativeName>
        <fullName evidence="10">Heme B farnesyltransferase</fullName>
    </alternativeName>
    <alternativeName>
        <fullName evidence="10">Heme O synthase</fullName>
    </alternativeName>
</protein>
<keyword evidence="3 10" id="KW-1003">Cell membrane</keyword>
<dbReference type="Pfam" id="PF01040">
    <property type="entry name" value="UbiA"/>
    <property type="match status" value="1"/>
</dbReference>
<dbReference type="PANTHER" id="PTHR43448">
    <property type="entry name" value="PROTOHEME IX FARNESYLTRANSFERASE, MITOCHONDRIAL"/>
    <property type="match status" value="1"/>
</dbReference>
<evidence type="ECO:0000313" key="12">
    <source>
        <dbReference type="Proteomes" id="UP000075430"/>
    </source>
</evidence>
<dbReference type="FunFam" id="1.10.357.140:FF:000001">
    <property type="entry name" value="Protoheme IX farnesyltransferase"/>
    <property type="match status" value="1"/>
</dbReference>
<evidence type="ECO:0000256" key="1">
    <source>
        <dbReference type="ARBA" id="ARBA00004651"/>
    </source>
</evidence>
<dbReference type="InterPro" id="IPR030470">
    <property type="entry name" value="UbiA_prenylTrfase_CS"/>
</dbReference>
<keyword evidence="5 10" id="KW-0812">Transmembrane</keyword>
<evidence type="ECO:0000256" key="8">
    <source>
        <dbReference type="ARBA" id="ARBA00023136"/>
    </source>
</evidence>
<evidence type="ECO:0000256" key="2">
    <source>
        <dbReference type="ARBA" id="ARBA00004919"/>
    </source>
</evidence>
<dbReference type="AlphaFoldDB" id="A0A150FA05"/>
<feature type="transmembrane region" description="Helical" evidence="10">
    <location>
        <begin position="130"/>
        <end position="150"/>
    </location>
</feature>
<dbReference type="NCBIfam" id="TIGR01473">
    <property type="entry name" value="cyoE_ctaB"/>
    <property type="match status" value="1"/>
</dbReference>
<comment type="catalytic activity">
    <reaction evidence="9 10">
        <text>heme b + (2E,6E)-farnesyl diphosphate + H2O = Fe(II)-heme o + diphosphate</text>
        <dbReference type="Rhea" id="RHEA:28070"/>
        <dbReference type="ChEBI" id="CHEBI:15377"/>
        <dbReference type="ChEBI" id="CHEBI:33019"/>
        <dbReference type="ChEBI" id="CHEBI:60344"/>
        <dbReference type="ChEBI" id="CHEBI:60530"/>
        <dbReference type="ChEBI" id="CHEBI:175763"/>
        <dbReference type="EC" id="2.5.1.141"/>
    </reaction>
</comment>
<evidence type="ECO:0000256" key="4">
    <source>
        <dbReference type="ARBA" id="ARBA00022679"/>
    </source>
</evidence>
<dbReference type="STRING" id="1793963.AXI58_08580"/>
<evidence type="ECO:0000313" key="11">
    <source>
        <dbReference type="EMBL" id="KXZ22046.1"/>
    </source>
</evidence>
<dbReference type="Gene3D" id="1.10.357.140">
    <property type="entry name" value="UbiA prenyltransferase"/>
    <property type="match status" value="1"/>
</dbReference>
<dbReference type="GO" id="GO:0005886">
    <property type="term" value="C:plasma membrane"/>
    <property type="evidence" value="ECO:0007669"/>
    <property type="project" value="UniProtKB-SubCell"/>
</dbReference>
<dbReference type="EC" id="2.5.1.141" evidence="10"/>
<keyword evidence="4 10" id="KW-0808">Transferase</keyword>
<dbReference type="InterPro" id="IPR044878">
    <property type="entry name" value="UbiA_sf"/>
</dbReference>
<proteinExistence type="inferred from homology"/>
<evidence type="ECO:0000256" key="9">
    <source>
        <dbReference type="ARBA" id="ARBA00047690"/>
    </source>
</evidence>
<comment type="miscellaneous">
    <text evidence="10">Carbon 2 of the heme B porphyrin ring is defined according to the Fischer nomenclature.</text>
</comment>
<keyword evidence="6 10" id="KW-1133">Transmembrane helix</keyword>
<dbReference type="OrthoDB" id="9814417at2"/>
<dbReference type="Proteomes" id="UP000075430">
    <property type="component" value="Unassembled WGS sequence"/>
</dbReference>